<evidence type="ECO:0000259" key="6">
    <source>
        <dbReference type="Pfam" id="PF02826"/>
    </source>
</evidence>
<gene>
    <name evidence="7" type="ORF">CYJ10_18040</name>
</gene>
<evidence type="ECO:0000259" key="5">
    <source>
        <dbReference type="Pfam" id="PF00389"/>
    </source>
</evidence>
<dbReference type="PANTHER" id="PTHR43333:SF1">
    <property type="entry name" value="D-ISOMER SPECIFIC 2-HYDROXYACID DEHYDROGENASE NAD-BINDING DOMAIN-CONTAINING PROTEIN"/>
    <property type="match status" value="1"/>
</dbReference>
<evidence type="ECO:0000313" key="8">
    <source>
        <dbReference type="Proteomes" id="UP000234341"/>
    </source>
</evidence>
<evidence type="ECO:0000256" key="3">
    <source>
        <dbReference type="RuleBase" id="RU003719"/>
    </source>
</evidence>
<sequence length="334" mass="35579">MSAEALRILLSAAALASHRAAIDAAMAAAGVPWQAVVVPQVDDPRVLDADVAFVSRDVTGLSTKHEILPATQRFYTAMLEAPSLRWTHTHSAGADRAIFGQLRQRGVTVTTSSGANAGVVAQTALAGLLALARHLPQLIDAQRQSRWAPLIGSGLPRDLQGQRATIVGWGPIGQQIGAVLRVLGLAVTVVRQRAAPMEAGFRAVTFEQFGTVLPETDWLILACPLTDRTRGLVDRAALEQLPAGARLVNVARGEVVDEAALIDALRAERLGGAYLDVFAHEPLASSSPIWSLPNVIATPHSAGFSDGNAARVVDIFLDNLRRWSMGETLRNRVD</sequence>
<comment type="similarity">
    <text evidence="3">Belongs to the D-isomer specific 2-hydroxyacid dehydrogenase family.</text>
</comment>
<dbReference type="GO" id="GO:0051287">
    <property type="term" value="F:NAD binding"/>
    <property type="evidence" value="ECO:0007669"/>
    <property type="project" value="InterPro"/>
</dbReference>
<dbReference type="OrthoDB" id="9805416at2"/>
<name>A0A2N5CAD9_9BURK</name>
<dbReference type="InterPro" id="IPR036291">
    <property type="entry name" value="NAD(P)-bd_dom_sf"/>
</dbReference>
<feature type="domain" description="D-isomer specific 2-hydroxyacid dehydrogenase NAD-binding" evidence="6">
    <location>
        <begin position="126"/>
        <end position="302"/>
    </location>
</feature>
<evidence type="ECO:0000256" key="4">
    <source>
        <dbReference type="SAM" id="SignalP"/>
    </source>
</evidence>
<keyword evidence="2" id="KW-0520">NAD</keyword>
<comment type="caution">
    <text evidence="7">The sequence shown here is derived from an EMBL/GenBank/DDBJ whole genome shotgun (WGS) entry which is preliminary data.</text>
</comment>
<organism evidence="7 8">
    <name type="scientific">Cupriavidus pauculus</name>
    <dbReference type="NCBI Taxonomy" id="82633"/>
    <lineage>
        <taxon>Bacteria</taxon>
        <taxon>Pseudomonadati</taxon>
        <taxon>Pseudomonadota</taxon>
        <taxon>Betaproteobacteria</taxon>
        <taxon>Burkholderiales</taxon>
        <taxon>Burkholderiaceae</taxon>
        <taxon>Cupriavidus</taxon>
    </lineage>
</organism>
<dbReference type="InterPro" id="IPR029753">
    <property type="entry name" value="D-isomer_DH_CS"/>
</dbReference>
<dbReference type="Pfam" id="PF02826">
    <property type="entry name" value="2-Hacid_dh_C"/>
    <property type="match status" value="1"/>
</dbReference>
<dbReference type="Gene3D" id="3.40.50.720">
    <property type="entry name" value="NAD(P)-binding Rossmann-like Domain"/>
    <property type="match status" value="2"/>
</dbReference>
<dbReference type="EMBL" id="PJRP01000008">
    <property type="protein sequence ID" value="PLP99193.1"/>
    <property type="molecule type" value="Genomic_DNA"/>
</dbReference>
<feature type="signal peptide" evidence="4">
    <location>
        <begin position="1"/>
        <end position="16"/>
    </location>
</feature>
<dbReference type="SUPFAM" id="SSF51735">
    <property type="entry name" value="NAD(P)-binding Rossmann-fold domains"/>
    <property type="match status" value="1"/>
</dbReference>
<dbReference type="InterPro" id="IPR006140">
    <property type="entry name" value="D-isomer_DH_NAD-bd"/>
</dbReference>
<keyword evidence="4" id="KW-0732">Signal</keyword>
<accession>A0A2N5CAD9</accession>
<reference evidence="7 8" key="1">
    <citation type="submission" date="2017-12" db="EMBL/GenBank/DDBJ databases">
        <title>Genome sequence of the active heterotrophic nitrifier-denitrifier, Cupriavidus pauculus UM1.</title>
        <authorList>
            <person name="Putonti C."/>
            <person name="Castignetti D."/>
        </authorList>
    </citation>
    <scope>NUCLEOTIDE SEQUENCE [LARGE SCALE GENOMIC DNA]</scope>
    <source>
        <strain evidence="7 8">UM1</strain>
    </source>
</reference>
<dbReference type="AlphaFoldDB" id="A0A2N5CAD9"/>
<dbReference type="Proteomes" id="UP000234341">
    <property type="component" value="Unassembled WGS sequence"/>
</dbReference>
<feature type="chain" id="PRO_5014665731" evidence="4">
    <location>
        <begin position="17"/>
        <end position="334"/>
    </location>
</feature>
<dbReference type="CDD" id="cd05300">
    <property type="entry name" value="2-Hacid_dh_1"/>
    <property type="match status" value="1"/>
</dbReference>
<dbReference type="InterPro" id="IPR006139">
    <property type="entry name" value="D-isomer_2_OHA_DH_cat_dom"/>
</dbReference>
<proteinExistence type="inferred from homology"/>
<dbReference type="Pfam" id="PF00389">
    <property type="entry name" value="2-Hacid_dh"/>
    <property type="match status" value="1"/>
</dbReference>
<evidence type="ECO:0000313" key="7">
    <source>
        <dbReference type="EMBL" id="PLP99193.1"/>
    </source>
</evidence>
<feature type="domain" description="D-isomer specific 2-hydroxyacid dehydrogenase catalytic" evidence="5">
    <location>
        <begin position="58"/>
        <end position="333"/>
    </location>
</feature>
<dbReference type="RefSeq" id="WP_101682847.1">
    <property type="nucleotide sequence ID" value="NZ_PJRP01000008.1"/>
</dbReference>
<dbReference type="PANTHER" id="PTHR43333">
    <property type="entry name" value="2-HACID_DH_C DOMAIN-CONTAINING PROTEIN"/>
    <property type="match status" value="1"/>
</dbReference>
<evidence type="ECO:0000256" key="1">
    <source>
        <dbReference type="ARBA" id="ARBA00023002"/>
    </source>
</evidence>
<dbReference type="GO" id="GO:0016616">
    <property type="term" value="F:oxidoreductase activity, acting on the CH-OH group of donors, NAD or NADP as acceptor"/>
    <property type="evidence" value="ECO:0007669"/>
    <property type="project" value="InterPro"/>
</dbReference>
<dbReference type="PROSITE" id="PS00671">
    <property type="entry name" value="D_2_HYDROXYACID_DH_3"/>
    <property type="match status" value="1"/>
</dbReference>
<keyword evidence="1 3" id="KW-0560">Oxidoreductase</keyword>
<protein>
    <submittedName>
        <fullName evidence="7">Hydroxyacid dehydrogenase</fullName>
    </submittedName>
</protein>
<evidence type="ECO:0000256" key="2">
    <source>
        <dbReference type="ARBA" id="ARBA00023027"/>
    </source>
</evidence>
<dbReference type="STRING" id="82633.GCA_000974605_02633"/>
<dbReference type="SUPFAM" id="SSF52283">
    <property type="entry name" value="Formate/glycerate dehydrogenase catalytic domain-like"/>
    <property type="match status" value="1"/>
</dbReference>